<organism evidence="7">
    <name type="scientific">Sulfurimonas autotrophica</name>
    <dbReference type="NCBI Taxonomy" id="202747"/>
    <lineage>
        <taxon>Bacteria</taxon>
        <taxon>Pseudomonadati</taxon>
        <taxon>Campylobacterota</taxon>
        <taxon>Epsilonproteobacteria</taxon>
        <taxon>Campylobacterales</taxon>
        <taxon>Sulfurimonadaceae</taxon>
        <taxon>Sulfurimonas</taxon>
    </lineage>
</organism>
<feature type="repeat" description="TPR" evidence="3">
    <location>
        <begin position="379"/>
        <end position="412"/>
    </location>
</feature>
<comment type="caution">
    <text evidence="7">The sequence shown here is derived from an EMBL/GenBank/DDBJ whole genome shotgun (WGS) entry which is preliminary data.</text>
</comment>
<dbReference type="InterPro" id="IPR019734">
    <property type="entry name" value="TPR_rpt"/>
</dbReference>
<dbReference type="Proteomes" id="UP000886390">
    <property type="component" value="Unassembled WGS sequence"/>
</dbReference>
<dbReference type="Pfam" id="PF07719">
    <property type="entry name" value="TPR_2"/>
    <property type="match status" value="1"/>
</dbReference>
<dbReference type="InterPro" id="IPR002035">
    <property type="entry name" value="VWF_A"/>
</dbReference>
<dbReference type="PANTHER" id="PTHR22550:SF14">
    <property type="entry name" value="VWFA DOMAIN-CONTAINING PROTEIN"/>
    <property type="match status" value="1"/>
</dbReference>
<dbReference type="PANTHER" id="PTHR22550">
    <property type="entry name" value="SPORE GERMINATION PROTEIN"/>
    <property type="match status" value="1"/>
</dbReference>
<feature type="coiled-coil region" evidence="4">
    <location>
        <begin position="267"/>
        <end position="294"/>
    </location>
</feature>
<feature type="transmembrane region" description="Helical" evidence="5">
    <location>
        <begin position="327"/>
        <end position="348"/>
    </location>
</feature>
<feature type="transmembrane region" description="Helical" evidence="5">
    <location>
        <begin position="53"/>
        <end position="74"/>
    </location>
</feature>
<reference evidence="7" key="1">
    <citation type="journal article" date="2020" name="mSystems">
        <title>Genome- and Community-Level Interaction Insights into Carbon Utilization and Element Cycling Functions of Hydrothermarchaeota in Hydrothermal Sediment.</title>
        <authorList>
            <person name="Zhou Z."/>
            <person name="Liu Y."/>
            <person name="Xu W."/>
            <person name="Pan J."/>
            <person name="Luo Z.H."/>
            <person name="Li M."/>
        </authorList>
    </citation>
    <scope>NUCLEOTIDE SEQUENCE [LARGE SCALE GENOMIC DNA]</scope>
    <source>
        <strain evidence="7">HyVt-507</strain>
    </source>
</reference>
<dbReference type="SMART" id="SM00028">
    <property type="entry name" value="TPR"/>
    <property type="match status" value="1"/>
</dbReference>
<evidence type="ECO:0000259" key="6">
    <source>
        <dbReference type="PROSITE" id="PS50234"/>
    </source>
</evidence>
<dbReference type="SUPFAM" id="SSF53300">
    <property type="entry name" value="vWA-like"/>
    <property type="match status" value="1"/>
</dbReference>
<keyword evidence="5" id="KW-0472">Membrane</keyword>
<evidence type="ECO:0000256" key="3">
    <source>
        <dbReference type="PROSITE-ProRule" id="PRU00339"/>
    </source>
</evidence>
<gene>
    <name evidence="7" type="ORF">ENJ67_05520</name>
</gene>
<evidence type="ECO:0000256" key="4">
    <source>
        <dbReference type="SAM" id="Coils"/>
    </source>
</evidence>
<dbReference type="PROSITE" id="PS50293">
    <property type="entry name" value="TPR_REGION"/>
    <property type="match status" value="1"/>
</dbReference>
<dbReference type="Gene3D" id="3.40.50.410">
    <property type="entry name" value="von Willebrand factor, type A domain"/>
    <property type="match status" value="1"/>
</dbReference>
<dbReference type="EMBL" id="DRNH01000296">
    <property type="protein sequence ID" value="HFB54176.1"/>
    <property type="molecule type" value="Genomic_DNA"/>
</dbReference>
<dbReference type="InterPro" id="IPR050768">
    <property type="entry name" value="UPF0353/GerABKA_families"/>
</dbReference>
<feature type="non-terminal residue" evidence="7">
    <location>
        <position position="447"/>
    </location>
</feature>
<evidence type="ECO:0000256" key="1">
    <source>
        <dbReference type="ARBA" id="ARBA00022737"/>
    </source>
</evidence>
<protein>
    <submittedName>
        <fullName evidence="7">VWA domain-containing protein</fullName>
    </submittedName>
</protein>
<feature type="transmembrane region" description="Helical" evidence="5">
    <location>
        <begin position="294"/>
        <end position="315"/>
    </location>
</feature>
<dbReference type="InterPro" id="IPR011990">
    <property type="entry name" value="TPR-like_helical_dom_sf"/>
</dbReference>
<evidence type="ECO:0000256" key="2">
    <source>
        <dbReference type="ARBA" id="ARBA00022803"/>
    </source>
</evidence>
<proteinExistence type="predicted"/>
<keyword evidence="1" id="KW-0677">Repeat</keyword>
<evidence type="ECO:0000313" key="7">
    <source>
        <dbReference type="EMBL" id="HFB54176.1"/>
    </source>
</evidence>
<keyword evidence="5" id="KW-0812">Transmembrane</keyword>
<dbReference type="SUPFAM" id="SSF48452">
    <property type="entry name" value="TPR-like"/>
    <property type="match status" value="1"/>
</dbReference>
<keyword evidence="5" id="KW-1133">Transmembrane helix</keyword>
<dbReference type="Pfam" id="PF13519">
    <property type="entry name" value="VWA_2"/>
    <property type="match status" value="1"/>
</dbReference>
<accession>A0A7C3GB33</accession>
<dbReference type="InterPro" id="IPR036465">
    <property type="entry name" value="vWFA_dom_sf"/>
</dbReference>
<sequence>MSFLHPEFLYYMLPPLFILFGLLLTQKEAQATFFSEEVINRLRVSANTLTLRARNALFMLIGILLVIALAGPVIKEGKIEIKAKSADIMIALDISDSMLAEDVYPNRLRLAKQKALDFLRLAPNERIGVVAFAKNSYLVSPLSFDHDAVAFLLKNLDTSSITEQGTDLLSMLEVVDRSIKNESRRYILLLSDGGDEKDFSREIAYAKKHNITVFVLAVGTKKGAPIKLPNGEFIKQNGSIILTKLNEKIAELATQTGGVYIQSVNSNKDVKTMLREIEAKAKKKEMKSEEIEKYIPLFYYPVGLALLLLLIATSSMSKREKVQVPSLFLLALVLFSAPVAKAGVFDFVDLHDAKNAYKQQNYEKSAEYFDAYAKKTGKSAAYYNAGNALYKQKKYKEALKQYEQAHFTDKSKEAASLANMGNAYAKLGSQKDLKAAIKEYEASLKLR</sequence>
<keyword evidence="4" id="KW-0175">Coiled coil</keyword>
<dbReference type="PROSITE" id="PS50005">
    <property type="entry name" value="TPR"/>
    <property type="match status" value="1"/>
</dbReference>
<name>A0A7C3GB33_9BACT</name>
<evidence type="ECO:0000256" key="5">
    <source>
        <dbReference type="SAM" id="Phobius"/>
    </source>
</evidence>
<dbReference type="SMART" id="SM00327">
    <property type="entry name" value="VWA"/>
    <property type="match status" value="1"/>
</dbReference>
<dbReference type="Gene3D" id="1.25.40.10">
    <property type="entry name" value="Tetratricopeptide repeat domain"/>
    <property type="match status" value="1"/>
</dbReference>
<feature type="domain" description="VWFA" evidence="6">
    <location>
        <begin position="87"/>
        <end position="277"/>
    </location>
</feature>
<dbReference type="PROSITE" id="PS50234">
    <property type="entry name" value="VWFA"/>
    <property type="match status" value="1"/>
</dbReference>
<dbReference type="InterPro" id="IPR013105">
    <property type="entry name" value="TPR_2"/>
</dbReference>
<dbReference type="AlphaFoldDB" id="A0A7C3GB33"/>
<keyword evidence="2 3" id="KW-0802">TPR repeat</keyword>